<dbReference type="AlphaFoldDB" id="A0A3M9N3P5"/>
<name>A0A3M9N3P5_9BACT</name>
<feature type="transmembrane region" description="Helical" evidence="1">
    <location>
        <begin position="70"/>
        <end position="87"/>
    </location>
</feature>
<dbReference type="Gene3D" id="1.20.1260.10">
    <property type="match status" value="1"/>
</dbReference>
<evidence type="ECO:0000256" key="1">
    <source>
        <dbReference type="SAM" id="Phobius"/>
    </source>
</evidence>
<dbReference type="EMBL" id="RJJE01000004">
    <property type="protein sequence ID" value="RNI31813.1"/>
    <property type="molecule type" value="Genomic_DNA"/>
</dbReference>
<feature type="transmembrane region" description="Helical" evidence="1">
    <location>
        <begin position="9"/>
        <end position="28"/>
    </location>
</feature>
<dbReference type="Pfam" id="PF03713">
    <property type="entry name" value="DUF305"/>
    <property type="match status" value="1"/>
</dbReference>
<evidence type="ECO:0000313" key="3">
    <source>
        <dbReference type="EMBL" id="RNI31813.1"/>
    </source>
</evidence>
<gene>
    <name evidence="3" type="ORF">EFA69_06335</name>
</gene>
<accession>A0A3M9N3P5</accession>
<feature type="transmembrane region" description="Helical" evidence="1">
    <location>
        <begin position="34"/>
        <end position="58"/>
    </location>
</feature>
<evidence type="ECO:0000313" key="4">
    <source>
        <dbReference type="Proteomes" id="UP000271010"/>
    </source>
</evidence>
<sequence>MENNHYKQFLYMLTASFVIMYAVMFLNVDQAEHIYLSVTRVYTTLLMVAPMAVVMLLMMRNMYEDKKLNIVIYTSSAIVFIGALLFLRNQVLVADEQYIKAMIPHHSSAIMVSQKANIKDPELKKLADEIIKSQVKEIAEMKAILKRLDEE</sequence>
<proteinExistence type="predicted"/>
<dbReference type="PANTHER" id="PTHR36933:SF1">
    <property type="entry name" value="SLL0788 PROTEIN"/>
    <property type="match status" value="1"/>
</dbReference>
<dbReference type="InterPro" id="IPR005183">
    <property type="entry name" value="DUF305_CopM-like"/>
</dbReference>
<protein>
    <submittedName>
        <fullName evidence="3">DUF305 domain-containing protein</fullName>
    </submittedName>
</protein>
<evidence type="ECO:0000259" key="2">
    <source>
        <dbReference type="Pfam" id="PF03713"/>
    </source>
</evidence>
<dbReference type="PANTHER" id="PTHR36933">
    <property type="entry name" value="SLL0788 PROTEIN"/>
    <property type="match status" value="1"/>
</dbReference>
<comment type="caution">
    <text evidence="3">The sequence shown here is derived from an EMBL/GenBank/DDBJ whole genome shotgun (WGS) entry which is preliminary data.</text>
</comment>
<dbReference type="InterPro" id="IPR012347">
    <property type="entry name" value="Ferritin-like"/>
</dbReference>
<keyword evidence="4" id="KW-1185">Reference proteome</keyword>
<feature type="domain" description="DUF305" evidence="2">
    <location>
        <begin position="93"/>
        <end position="145"/>
    </location>
</feature>
<dbReference type="Proteomes" id="UP000271010">
    <property type="component" value="Unassembled WGS sequence"/>
</dbReference>
<organism evidence="3 4">
    <name type="scientific">Rufibacter immobilis</name>
    <dbReference type="NCBI Taxonomy" id="1348778"/>
    <lineage>
        <taxon>Bacteria</taxon>
        <taxon>Pseudomonadati</taxon>
        <taxon>Bacteroidota</taxon>
        <taxon>Cytophagia</taxon>
        <taxon>Cytophagales</taxon>
        <taxon>Hymenobacteraceae</taxon>
        <taxon>Rufibacter</taxon>
    </lineage>
</organism>
<keyword evidence="1" id="KW-0472">Membrane</keyword>
<keyword evidence="1" id="KW-1133">Transmembrane helix</keyword>
<keyword evidence="1" id="KW-0812">Transmembrane</keyword>
<dbReference type="RefSeq" id="WP_123132266.1">
    <property type="nucleotide sequence ID" value="NZ_RJJE01000004.1"/>
</dbReference>
<reference evidence="3 4" key="1">
    <citation type="submission" date="2018-11" db="EMBL/GenBank/DDBJ databases">
        <title>Rufibacter latericius sp. nov., isolated from water in Baiyang Lake.</title>
        <authorList>
            <person name="Yang Y."/>
        </authorList>
    </citation>
    <scope>NUCLEOTIDE SEQUENCE [LARGE SCALE GENOMIC DNA]</scope>
    <source>
        <strain evidence="3 4">MCC P1</strain>
    </source>
</reference>
<dbReference type="OrthoDB" id="517560at2"/>